<dbReference type="AlphaFoldDB" id="A0A830EF18"/>
<evidence type="ECO:0000313" key="2">
    <source>
        <dbReference type="EMBL" id="BDR93364.1"/>
    </source>
</evidence>
<gene>
    <name evidence="3" type="ORF">GCM10007112_11700</name>
    <name evidence="2" type="ORF">Vsou_24570</name>
</gene>
<dbReference type="SUPFAM" id="SSF53218">
    <property type="entry name" value="Molybdenum cofactor biosynthesis proteins"/>
    <property type="match status" value="1"/>
</dbReference>
<dbReference type="SMART" id="SM00852">
    <property type="entry name" value="MoCF_biosynth"/>
    <property type="match status" value="1"/>
</dbReference>
<proteinExistence type="predicted"/>
<feature type="domain" description="MoaB/Mog" evidence="1">
    <location>
        <begin position="6"/>
        <end position="173"/>
    </location>
</feature>
<dbReference type="GeneID" id="76207997"/>
<evidence type="ECO:0000313" key="5">
    <source>
        <dbReference type="Proteomes" id="UP001060771"/>
    </source>
</evidence>
<dbReference type="EMBL" id="AP026830">
    <property type="protein sequence ID" value="BDR93364.1"/>
    <property type="molecule type" value="Genomic_DNA"/>
</dbReference>
<keyword evidence="5" id="KW-1185">Reference proteome</keyword>
<dbReference type="Proteomes" id="UP001060771">
    <property type="component" value="Chromosome"/>
</dbReference>
<dbReference type="PANTHER" id="PTHR13939">
    <property type="entry name" value="NICOTINAMIDE-NUCLEOTIDE AMIDOHYDROLASE PNCC"/>
    <property type="match status" value="1"/>
</dbReference>
<dbReference type="EMBL" id="BMNM01000004">
    <property type="protein sequence ID" value="GGI76558.1"/>
    <property type="molecule type" value="Genomic_DNA"/>
</dbReference>
<dbReference type="Gene3D" id="3.40.980.10">
    <property type="entry name" value="MoaB/Mog-like domain"/>
    <property type="match status" value="1"/>
</dbReference>
<dbReference type="Pfam" id="PF00994">
    <property type="entry name" value="MoCF_biosynth"/>
    <property type="match status" value="1"/>
</dbReference>
<accession>A0A830EF18</accession>
<name>A0A830EF18_9CREN</name>
<reference evidence="3" key="2">
    <citation type="submission" date="2020-09" db="EMBL/GenBank/DDBJ databases">
        <authorList>
            <person name="Sun Q."/>
            <person name="Ohkuma M."/>
        </authorList>
    </citation>
    <scope>NUCLEOTIDE SEQUENCE</scope>
    <source>
        <strain evidence="3">JCM 11219</strain>
    </source>
</reference>
<dbReference type="InterPro" id="IPR036425">
    <property type="entry name" value="MoaB/Mog-like_dom_sf"/>
</dbReference>
<dbReference type="InterPro" id="IPR050101">
    <property type="entry name" value="CinA"/>
</dbReference>
<reference evidence="5" key="3">
    <citation type="submission" date="2022-09" db="EMBL/GenBank/DDBJ databases">
        <title>Complete genome sequence of Vulcanisaeta souniana.</title>
        <authorList>
            <person name="Kato S."/>
            <person name="Itoh T."/>
            <person name="Ohkuma M."/>
        </authorList>
    </citation>
    <scope>NUCLEOTIDE SEQUENCE [LARGE SCALE GENOMIC DNA]</scope>
    <source>
        <strain evidence="5">JCM 11219</strain>
    </source>
</reference>
<sequence>MSYTAWIISIGNELLIGKTVNTNATWLAKKLTLLGYDVRRIIAIPDNEEDEVEVFRDAIRRSIRVVISTGGLGPTFDDRTSEYLAKALNRRYVVNDDALKLVTETFRTKGLELTEPRLKQAKMPEGAKPIPNPVGTAPGIWVEESNTVIIALPGVPAEMMGIFENYVEPKLREIGPRLHFVERSITVKGVPEADLAPIIERGMKMSNRVYIKSHPKGHEIRSPLVEIHVYVSSEDEKAAENEINRVINFLMNAIKERNGEILSQ</sequence>
<dbReference type="NCBIfam" id="NF002291">
    <property type="entry name" value="PRK01215.1"/>
    <property type="match status" value="1"/>
</dbReference>
<organism evidence="3 4">
    <name type="scientific">Vulcanisaeta souniana JCM 11219</name>
    <dbReference type="NCBI Taxonomy" id="1293586"/>
    <lineage>
        <taxon>Archaea</taxon>
        <taxon>Thermoproteota</taxon>
        <taxon>Thermoprotei</taxon>
        <taxon>Thermoproteales</taxon>
        <taxon>Thermoproteaceae</taxon>
        <taxon>Vulcanisaeta</taxon>
    </lineage>
</organism>
<protein>
    <submittedName>
        <fullName evidence="3">Competence damage-inducible protein A</fullName>
    </submittedName>
</protein>
<dbReference type="OrthoDB" id="372037at2157"/>
<dbReference type="InterPro" id="IPR001453">
    <property type="entry name" value="MoaB/Mog_dom"/>
</dbReference>
<reference evidence="2" key="4">
    <citation type="journal article" date="2023" name="Microbiol. Resour. Announc.">
        <title>Complete Genome Sequence of Vulcanisaeta souniana Strain IC-059, a Hyperthermophilic Archaeon Isolated from Hot Spring Water in Japan.</title>
        <authorList>
            <person name="Kato S."/>
            <person name="Itoh T."/>
            <person name="Wu L."/>
            <person name="Ma J."/>
            <person name="Ohkuma M."/>
        </authorList>
    </citation>
    <scope>NUCLEOTIDE SEQUENCE</scope>
    <source>
        <strain evidence="2">JCM 11219</strain>
    </source>
</reference>
<evidence type="ECO:0000313" key="3">
    <source>
        <dbReference type="EMBL" id="GGI76558.1"/>
    </source>
</evidence>
<dbReference type="PANTHER" id="PTHR13939:SF0">
    <property type="entry name" value="NMN AMIDOHYDROLASE-LIKE PROTEIN YFAY"/>
    <property type="match status" value="1"/>
</dbReference>
<dbReference type="Proteomes" id="UP000657075">
    <property type="component" value="Unassembled WGS sequence"/>
</dbReference>
<reference evidence="3" key="1">
    <citation type="journal article" date="2014" name="Int. J. Syst. Evol. Microbiol.">
        <title>Complete genome sequence of Corynebacterium casei LMG S-19264T (=DSM 44701T), isolated from a smear-ripened cheese.</title>
        <authorList>
            <consortium name="US DOE Joint Genome Institute (JGI-PGF)"/>
            <person name="Walter F."/>
            <person name="Albersmeier A."/>
            <person name="Kalinowski J."/>
            <person name="Ruckert C."/>
        </authorList>
    </citation>
    <scope>NUCLEOTIDE SEQUENCE</scope>
    <source>
        <strain evidence="3">JCM 11219</strain>
    </source>
</reference>
<dbReference type="RefSeq" id="WP_188603111.1">
    <property type="nucleotide sequence ID" value="NZ_AP026830.1"/>
</dbReference>
<dbReference type="CDD" id="cd00885">
    <property type="entry name" value="cinA"/>
    <property type="match status" value="1"/>
</dbReference>
<evidence type="ECO:0000313" key="4">
    <source>
        <dbReference type="Proteomes" id="UP000657075"/>
    </source>
</evidence>
<evidence type="ECO:0000259" key="1">
    <source>
        <dbReference type="SMART" id="SM00852"/>
    </source>
</evidence>